<feature type="region of interest" description="Disordered" evidence="1">
    <location>
        <begin position="1"/>
        <end position="65"/>
    </location>
</feature>
<keyword evidence="3" id="KW-1185">Reference proteome</keyword>
<protein>
    <submittedName>
        <fullName evidence="2">Uncharacterized protein</fullName>
    </submittedName>
</protein>
<comment type="caution">
    <text evidence="2">The sequence shown here is derived from an EMBL/GenBank/DDBJ whole genome shotgun (WGS) entry which is preliminary data.</text>
</comment>
<proteinExistence type="predicted"/>
<dbReference type="EMBL" id="JAULUE010002066">
    <property type="protein sequence ID" value="KAK5877559.1"/>
    <property type="molecule type" value="Genomic_DNA"/>
</dbReference>
<gene>
    <name evidence="2" type="ORF">CesoFtcFv8_025053</name>
</gene>
<evidence type="ECO:0000313" key="2">
    <source>
        <dbReference type="EMBL" id="KAK5877559.1"/>
    </source>
</evidence>
<evidence type="ECO:0000256" key="1">
    <source>
        <dbReference type="SAM" id="MobiDB-lite"/>
    </source>
</evidence>
<feature type="compositionally biased region" description="Basic and acidic residues" evidence="1">
    <location>
        <begin position="12"/>
        <end position="21"/>
    </location>
</feature>
<dbReference type="AlphaFoldDB" id="A0AAN8B409"/>
<reference evidence="2 3" key="1">
    <citation type="journal article" date="2023" name="Mol. Biol. Evol.">
        <title>Genomics of Secondarily Temperate Adaptation in the Only Non-Antarctic Icefish.</title>
        <authorList>
            <person name="Rivera-Colon A.G."/>
            <person name="Rayamajhi N."/>
            <person name="Minhas B.F."/>
            <person name="Madrigal G."/>
            <person name="Bilyk K.T."/>
            <person name="Yoon V."/>
            <person name="Hune M."/>
            <person name="Gregory S."/>
            <person name="Cheng C.H.C."/>
            <person name="Catchen J.M."/>
        </authorList>
    </citation>
    <scope>NUCLEOTIDE SEQUENCE [LARGE SCALE GENOMIC DNA]</scope>
    <source>
        <strain evidence="2">JC2023a</strain>
    </source>
</reference>
<name>A0AAN8B409_9TELE</name>
<organism evidence="2 3">
    <name type="scientific">Champsocephalus esox</name>
    <name type="common">pike icefish</name>
    <dbReference type="NCBI Taxonomy" id="159716"/>
    <lineage>
        <taxon>Eukaryota</taxon>
        <taxon>Metazoa</taxon>
        <taxon>Chordata</taxon>
        <taxon>Craniata</taxon>
        <taxon>Vertebrata</taxon>
        <taxon>Euteleostomi</taxon>
        <taxon>Actinopterygii</taxon>
        <taxon>Neopterygii</taxon>
        <taxon>Teleostei</taxon>
        <taxon>Neoteleostei</taxon>
        <taxon>Acanthomorphata</taxon>
        <taxon>Eupercaria</taxon>
        <taxon>Perciformes</taxon>
        <taxon>Notothenioidei</taxon>
        <taxon>Channichthyidae</taxon>
        <taxon>Champsocephalus</taxon>
    </lineage>
</organism>
<sequence length="98" mass="11342">MRAPLGPWGSRGSKESRDPPLVRRPLRRRAVRGRLAENARPTYLMKNESKREEEKEEHREYLPLPMSTATDPARFLHLRKQSCLFLHPEGLNHCAADA</sequence>
<dbReference type="Proteomes" id="UP001335648">
    <property type="component" value="Unassembled WGS sequence"/>
</dbReference>
<evidence type="ECO:0000313" key="3">
    <source>
        <dbReference type="Proteomes" id="UP001335648"/>
    </source>
</evidence>
<feature type="compositionally biased region" description="Basic and acidic residues" evidence="1">
    <location>
        <begin position="47"/>
        <end position="61"/>
    </location>
</feature>
<accession>A0AAN8B409</accession>